<feature type="compositionally biased region" description="Polar residues" evidence="1">
    <location>
        <begin position="9"/>
        <end position="21"/>
    </location>
</feature>
<proteinExistence type="predicted"/>
<name>A0A1P8VVZ2_9CAUD</name>
<evidence type="ECO:0000313" key="3">
    <source>
        <dbReference type="Proteomes" id="UP000222605"/>
    </source>
</evidence>
<evidence type="ECO:0000256" key="1">
    <source>
        <dbReference type="SAM" id="MobiDB-lite"/>
    </source>
</evidence>
<protein>
    <submittedName>
        <fullName evidence="2">Uncharacterized protein</fullName>
    </submittedName>
</protein>
<dbReference type="Proteomes" id="UP000222605">
    <property type="component" value="Segment"/>
</dbReference>
<evidence type="ECO:0000313" key="2">
    <source>
        <dbReference type="EMBL" id="APZ82202.1"/>
    </source>
</evidence>
<organism evidence="2 3">
    <name type="scientific">Streptomyces phage BabyGotBac</name>
    <dbReference type="NCBI Taxonomy" id="1933692"/>
    <lineage>
        <taxon>Viruses</taxon>
        <taxon>Duplodnaviria</taxon>
        <taxon>Heunggongvirae</taxon>
        <taxon>Uroviricota</taxon>
        <taxon>Caudoviricetes</taxon>
        <taxon>Woodruffvirus</taxon>
        <taxon>Woodruffvirus TP1604</taxon>
    </lineage>
</organism>
<dbReference type="EMBL" id="KY365739">
    <property type="protein sequence ID" value="APZ82202.1"/>
    <property type="molecule type" value="Genomic_DNA"/>
</dbReference>
<gene>
    <name evidence="2" type="ORF">SEA_BABYGOTBAC_34</name>
</gene>
<reference evidence="2 3" key="1">
    <citation type="submission" date="2016-12" db="EMBL/GenBank/DDBJ databases">
        <authorList>
            <person name="Merino N.M."/>
            <person name="Dana B.M."/>
            <person name="Crawford M.E."/>
            <person name="San Martin J.M."/>
            <person name="Stringer M."/>
            <person name="Nayek S."/>
            <person name="Suri N."/>
            <person name="Hughes L.E."/>
            <person name="Garlena R.A."/>
            <person name="Russell D.A."/>
            <person name="Pope W.H."/>
            <person name="Jacobs-Sera D."/>
            <person name="Hendrix R.W."/>
            <person name="Hatfull G.F."/>
        </authorList>
    </citation>
    <scope>NUCLEOTIDE SEQUENCE [LARGE SCALE GENOMIC DNA]</scope>
</reference>
<sequence>MDPKVPTQRPATPDSTTQAANGCSRPPHFPPHCGCPAG</sequence>
<accession>A0A1P8VVZ2</accession>
<feature type="region of interest" description="Disordered" evidence="1">
    <location>
        <begin position="1"/>
        <end position="27"/>
    </location>
</feature>